<feature type="compositionally biased region" description="Polar residues" evidence="1">
    <location>
        <begin position="77"/>
        <end position="87"/>
    </location>
</feature>
<dbReference type="AlphaFoldDB" id="A0AAW1YXJ1"/>
<gene>
    <name evidence="2" type="ORF">ABG768_015976</name>
</gene>
<evidence type="ECO:0000313" key="2">
    <source>
        <dbReference type="EMBL" id="KAK9953856.1"/>
    </source>
</evidence>
<name>A0AAW1YXJ1_CULAL</name>
<keyword evidence="3" id="KW-1185">Reference proteome</keyword>
<proteinExistence type="predicted"/>
<evidence type="ECO:0000256" key="1">
    <source>
        <dbReference type="SAM" id="MobiDB-lite"/>
    </source>
</evidence>
<feature type="region of interest" description="Disordered" evidence="1">
    <location>
        <begin position="42"/>
        <end position="98"/>
    </location>
</feature>
<dbReference type="Proteomes" id="UP001479290">
    <property type="component" value="Unassembled WGS sequence"/>
</dbReference>
<sequence length="98" mass="10610">MATCGVDEIPGADVQGEVVEGEEVEMYPLGSLCAESPEDIAPVSENLGSSVEDDQDEVNETNWGSRLVEGPRRSSRRTAGSTFQSLPFTKVRSKKMTM</sequence>
<accession>A0AAW1YXJ1</accession>
<protein>
    <submittedName>
        <fullName evidence="2">Uncharacterized protein</fullName>
    </submittedName>
</protein>
<organism evidence="2 3">
    <name type="scientific">Culter alburnus</name>
    <name type="common">Topmouth culter</name>
    <dbReference type="NCBI Taxonomy" id="194366"/>
    <lineage>
        <taxon>Eukaryota</taxon>
        <taxon>Metazoa</taxon>
        <taxon>Chordata</taxon>
        <taxon>Craniata</taxon>
        <taxon>Vertebrata</taxon>
        <taxon>Euteleostomi</taxon>
        <taxon>Actinopterygii</taxon>
        <taxon>Neopterygii</taxon>
        <taxon>Teleostei</taxon>
        <taxon>Ostariophysi</taxon>
        <taxon>Cypriniformes</taxon>
        <taxon>Xenocyprididae</taxon>
        <taxon>Xenocypridinae</taxon>
        <taxon>Culter</taxon>
    </lineage>
</organism>
<reference evidence="2 3" key="1">
    <citation type="submission" date="2024-05" db="EMBL/GenBank/DDBJ databases">
        <title>A high-quality chromosomal-level genome assembly of Topmouth culter (Culter alburnus).</title>
        <authorList>
            <person name="Zhao H."/>
        </authorList>
    </citation>
    <scope>NUCLEOTIDE SEQUENCE [LARGE SCALE GENOMIC DNA]</scope>
    <source>
        <strain evidence="2">CATC2023</strain>
        <tissue evidence="2">Muscle</tissue>
    </source>
</reference>
<dbReference type="EMBL" id="JAWDJR010000022">
    <property type="protein sequence ID" value="KAK9953856.1"/>
    <property type="molecule type" value="Genomic_DNA"/>
</dbReference>
<comment type="caution">
    <text evidence="2">The sequence shown here is derived from an EMBL/GenBank/DDBJ whole genome shotgun (WGS) entry which is preliminary data.</text>
</comment>
<evidence type="ECO:0000313" key="3">
    <source>
        <dbReference type="Proteomes" id="UP001479290"/>
    </source>
</evidence>